<dbReference type="Gene3D" id="3.40.50.2000">
    <property type="entry name" value="Glycogen Phosphorylase B"/>
    <property type="match status" value="2"/>
</dbReference>
<dbReference type="STRING" id="1107311.Q767_02045"/>
<dbReference type="InterPro" id="IPR001296">
    <property type="entry name" value="Glyco_trans_1"/>
</dbReference>
<gene>
    <name evidence="4" type="ORF">Q767_02045</name>
</gene>
<dbReference type="Proteomes" id="UP000030149">
    <property type="component" value="Unassembled WGS sequence"/>
</dbReference>
<dbReference type="Pfam" id="PF13439">
    <property type="entry name" value="Glyco_transf_4"/>
    <property type="match status" value="1"/>
</dbReference>
<dbReference type="EMBL" id="JRLZ01000001">
    <property type="protein sequence ID" value="KGO97397.1"/>
    <property type="molecule type" value="Genomic_DNA"/>
</dbReference>
<reference evidence="4 5" key="2">
    <citation type="journal article" date="2015" name="Stand. Genomic Sci.">
        <title>High quality draft genomic sequence of Flavobacterium enshiense DK69(T) and comparison among Flavobacterium genomes.</title>
        <authorList>
            <person name="Zeng Z."/>
            <person name="Chen C."/>
            <person name="Du H."/>
            <person name="Wang G."/>
            <person name="Li M."/>
        </authorList>
    </citation>
    <scope>NUCLEOTIDE SEQUENCE [LARGE SCALE GENOMIC DNA]</scope>
    <source>
        <strain evidence="4 5">DK69</strain>
    </source>
</reference>
<accession>A0A0A2MXG6</accession>
<name>A0A0A2MXG6_9FLAO</name>
<proteinExistence type="predicted"/>
<dbReference type="GO" id="GO:0016757">
    <property type="term" value="F:glycosyltransferase activity"/>
    <property type="evidence" value="ECO:0007669"/>
    <property type="project" value="InterPro"/>
</dbReference>
<dbReference type="GO" id="GO:0009103">
    <property type="term" value="P:lipopolysaccharide biosynthetic process"/>
    <property type="evidence" value="ECO:0007669"/>
    <property type="project" value="TreeGrafter"/>
</dbReference>
<dbReference type="CDD" id="cd03809">
    <property type="entry name" value="GT4_MtfB-like"/>
    <property type="match status" value="1"/>
</dbReference>
<keyword evidence="1 4" id="KW-0808">Transferase</keyword>
<organism evidence="4 5">
    <name type="scientific">Flavobacterium enshiense DK69</name>
    <dbReference type="NCBI Taxonomy" id="1107311"/>
    <lineage>
        <taxon>Bacteria</taxon>
        <taxon>Pseudomonadati</taxon>
        <taxon>Bacteroidota</taxon>
        <taxon>Flavobacteriia</taxon>
        <taxon>Flavobacteriales</taxon>
        <taxon>Flavobacteriaceae</taxon>
        <taxon>Flavobacterium</taxon>
    </lineage>
</organism>
<evidence type="ECO:0000259" key="2">
    <source>
        <dbReference type="Pfam" id="PF00534"/>
    </source>
</evidence>
<dbReference type="PATRIC" id="fig|1107311.5.peg.404"/>
<dbReference type="OrthoDB" id="9801609at2"/>
<evidence type="ECO:0000256" key="1">
    <source>
        <dbReference type="ARBA" id="ARBA00022679"/>
    </source>
</evidence>
<sequence length="384" mass="43977">MVHKKKIVLDPQIFNDQEYGGISRYYVEIFSRVKRNSKDFEVIVPALYSKNVYLAESDLNNSKSASFGRYINFLNKIGISVRKKIKKRNRSFALKIIGSNDFDLFIPTYFDPYFLNLIGEKPFVLTVYDMIHELFPSNFPDDTTTVKNKLLLMEKATKIIAVSNNTKKDILRLYPHLDASKIEVIYHGNSIEIYPDEPIDLPSKYLLYVGSREHYKNFTFLTEAIEETLKSQDDLVLLCAGGGVFKEKEKEFLKRKGLTDKVFQLPFKEKHLGKIYQNAIAFIFPSVYEGFGIPVLEAMACGCPIILTDNSSFPEVAGEAGIFFKLNDKADLRNKIEMVLADPDLRKIHTEKGLERIKKFSWDEASASCIRVYNEAIALTHGKI</sequence>
<protein>
    <submittedName>
        <fullName evidence="4">Glycosyl transferase family 1</fullName>
    </submittedName>
</protein>
<reference evidence="5" key="1">
    <citation type="submission" date="2013-09" db="EMBL/GenBank/DDBJ databases">
        <authorList>
            <person name="Zeng Z."/>
            <person name="Chen C."/>
        </authorList>
    </citation>
    <scope>NUCLEOTIDE SEQUENCE [LARGE SCALE GENOMIC DNA]</scope>
    <source>
        <strain evidence="5">DK69</strain>
    </source>
</reference>
<feature type="domain" description="Glycosyltransferase subfamily 4-like N-terminal" evidence="3">
    <location>
        <begin position="20"/>
        <end position="188"/>
    </location>
</feature>
<keyword evidence="5" id="KW-1185">Reference proteome</keyword>
<evidence type="ECO:0000259" key="3">
    <source>
        <dbReference type="Pfam" id="PF13439"/>
    </source>
</evidence>
<dbReference type="InterPro" id="IPR028098">
    <property type="entry name" value="Glyco_trans_4-like_N"/>
</dbReference>
<dbReference type="PANTHER" id="PTHR46401">
    <property type="entry name" value="GLYCOSYLTRANSFERASE WBBK-RELATED"/>
    <property type="match status" value="1"/>
</dbReference>
<evidence type="ECO:0000313" key="5">
    <source>
        <dbReference type="Proteomes" id="UP000030149"/>
    </source>
</evidence>
<feature type="domain" description="Glycosyl transferase family 1" evidence="2">
    <location>
        <begin position="196"/>
        <end position="353"/>
    </location>
</feature>
<evidence type="ECO:0000313" key="4">
    <source>
        <dbReference type="EMBL" id="KGO97397.1"/>
    </source>
</evidence>
<dbReference type="AlphaFoldDB" id="A0A0A2MXG6"/>
<dbReference type="Pfam" id="PF00534">
    <property type="entry name" value="Glycos_transf_1"/>
    <property type="match status" value="1"/>
</dbReference>
<dbReference type="eggNOG" id="COG0438">
    <property type="taxonomic scope" value="Bacteria"/>
</dbReference>
<dbReference type="SUPFAM" id="SSF53756">
    <property type="entry name" value="UDP-Glycosyltransferase/glycogen phosphorylase"/>
    <property type="match status" value="1"/>
</dbReference>
<dbReference type="PANTHER" id="PTHR46401:SF2">
    <property type="entry name" value="GLYCOSYLTRANSFERASE WBBK-RELATED"/>
    <property type="match status" value="1"/>
</dbReference>
<comment type="caution">
    <text evidence="4">The sequence shown here is derived from an EMBL/GenBank/DDBJ whole genome shotgun (WGS) entry which is preliminary data.</text>
</comment>